<accession>A0A7C9QUB2</accession>
<dbReference type="GO" id="GO:0003677">
    <property type="term" value="F:DNA binding"/>
    <property type="evidence" value="ECO:0007669"/>
    <property type="project" value="UniProtKB-KW"/>
</dbReference>
<proteinExistence type="inferred from homology"/>
<evidence type="ECO:0000313" key="6">
    <source>
        <dbReference type="EMBL" id="NFV80682.1"/>
    </source>
</evidence>
<evidence type="ECO:0000259" key="5">
    <source>
        <dbReference type="PROSITE" id="PS51898"/>
    </source>
</evidence>
<organism evidence="6 7">
    <name type="scientific">Magnetospirillum aberrantis SpK</name>
    <dbReference type="NCBI Taxonomy" id="908842"/>
    <lineage>
        <taxon>Bacteria</taxon>
        <taxon>Pseudomonadati</taxon>
        <taxon>Pseudomonadota</taxon>
        <taxon>Alphaproteobacteria</taxon>
        <taxon>Rhodospirillales</taxon>
        <taxon>Rhodospirillaceae</taxon>
        <taxon>Magnetospirillum</taxon>
    </lineage>
</organism>
<dbReference type="Pfam" id="PF00589">
    <property type="entry name" value="Phage_integrase"/>
    <property type="match status" value="1"/>
</dbReference>
<keyword evidence="7" id="KW-1185">Reference proteome</keyword>
<dbReference type="InterPro" id="IPR013762">
    <property type="entry name" value="Integrase-like_cat_sf"/>
</dbReference>
<feature type="domain" description="Tyr recombinase" evidence="5">
    <location>
        <begin position="4"/>
        <end position="190"/>
    </location>
</feature>
<dbReference type="InterPro" id="IPR011010">
    <property type="entry name" value="DNA_brk_join_enz"/>
</dbReference>
<dbReference type="AlphaFoldDB" id="A0A7C9QUB2"/>
<dbReference type="Gene3D" id="1.10.443.10">
    <property type="entry name" value="Intergrase catalytic core"/>
    <property type="match status" value="1"/>
</dbReference>
<dbReference type="Proteomes" id="UP000480684">
    <property type="component" value="Unassembled WGS sequence"/>
</dbReference>
<dbReference type="InterPro" id="IPR002104">
    <property type="entry name" value="Integrase_catalytic"/>
</dbReference>
<dbReference type="PANTHER" id="PTHR30349:SF41">
    <property type="entry name" value="INTEGRASE_RECOMBINASE PROTEIN MJ0367-RELATED"/>
    <property type="match status" value="1"/>
</dbReference>
<reference evidence="6 7" key="1">
    <citation type="submission" date="2020-02" db="EMBL/GenBank/DDBJ databases">
        <authorList>
            <person name="Dziuba M."/>
            <person name="Kuznetsov B."/>
            <person name="Mardanov A."/>
            <person name="Ravin N."/>
            <person name="Grouzdev D."/>
        </authorList>
    </citation>
    <scope>NUCLEOTIDE SEQUENCE [LARGE SCALE GENOMIC DNA]</scope>
    <source>
        <strain evidence="6 7">SpK</strain>
    </source>
</reference>
<keyword evidence="3" id="KW-0238">DNA-binding</keyword>
<dbReference type="GO" id="GO:0015074">
    <property type="term" value="P:DNA integration"/>
    <property type="evidence" value="ECO:0007669"/>
    <property type="project" value="UniProtKB-KW"/>
</dbReference>
<dbReference type="InterPro" id="IPR050090">
    <property type="entry name" value="Tyrosine_recombinase_XerCD"/>
</dbReference>
<dbReference type="CDD" id="cd00397">
    <property type="entry name" value="DNA_BRE_C"/>
    <property type="match status" value="1"/>
</dbReference>
<keyword evidence="4" id="KW-0233">DNA recombination</keyword>
<dbReference type="SUPFAM" id="SSF56349">
    <property type="entry name" value="DNA breaking-rejoining enzymes"/>
    <property type="match status" value="1"/>
</dbReference>
<evidence type="ECO:0000256" key="3">
    <source>
        <dbReference type="ARBA" id="ARBA00023125"/>
    </source>
</evidence>
<dbReference type="PANTHER" id="PTHR30349">
    <property type="entry name" value="PHAGE INTEGRASE-RELATED"/>
    <property type="match status" value="1"/>
</dbReference>
<dbReference type="PROSITE" id="PS51898">
    <property type="entry name" value="TYR_RECOMBINASE"/>
    <property type="match status" value="1"/>
</dbReference>
<evidence type="ECO:0000313" key="7">
    <source>
        <dbReference type="Proteomes" id="UP000480684"/>
    </source>
</evidence>
<gene>
    <name evidence="6" type="ORF">G4223_11245</name>
</gene>
<dbReference type="EMBL" id="JAAIYP010000038">
    <property type="protein sequence ID" value="NFV80682.1"/>
    <property type="molecule type" value="Genomic_DNA"/>
</dbReference>
<sequence length="192" mass="21143">MAGRQAKILTRTQERALLRHAASGRYPERDRVMVLLSIKAGLRAGEIAKLTWPMVLDPQGRIAERIELHDKAAKKCSGRTIPMHADLKAALVRLRRVQGSDGPAVIRSERSSAMRPGSVVNWFRAAYESLGFAGCSSHSGRRTFITAAAKLVSKAGGSLRDVQQLAGHRSIDMTQRYIEGDTQAKRRLIAML</sequence>
<name>A0A7C9QUB2_9PROT</name>
<protein>
    <submittedName>
        <fullName evidence="6">Site-specific integrase</fullName>
    </submittedName>
</protein>
<evidence type="ECO:0000256" key="4">
    <source>
        <dbReference type="ARBA" id="ARBA00023172"/>
    </source>
</evidence>
<keyword evidence="2" id="KW-0229">DNA integration</keyword>
<evidence type="ECO:0000256" key="1">
    <source>
        <dbReference type="ARBA" id="ARBA00008857"/>
    </source>
</evidence>
<evidence type="ECO:0000256" key="2">
    <source>
        <dbReference type="ARBA" id="ARBA00022908"/>
    </source>
</evidence>
<dbReference type="GO" id="GO:0006310">
    <property type="term" value="P:DNA recombination"/>
    <property type="evidence" value="ECO:0007669"/>
    <property type="project" value="UniProtKB-KW"/>
</dbReference>
<comment type="similarity">
    <text evidence="1">Belongs to the 'phage' integrase family.</text>
</comment>
<comment type="caution">
    <text evidence="6">The sequence shown here is derived from an EMBL/GenBank/DDBJ whole genome shotgun (WGS) entry which is preliminary data.</text>
</comment>
<dbReference type="RefSeq" id="WP_163679381.1">
    <property type="nucleotide sequence ID" value="NZ_JAAIYP010000038.1"/>
</dbReference>